<dbReference type="FunFam" id="3.40.640.10:FF:000014">
    <property type="entry name" value="Adenosylmethionine-8-amino-7-oxononanoate aminotransferase, probable"/>
    <property type="match status" value="1"/>
</dbReference>
<dbReference type="InterPro" id="IPR005814">
    <property type="entry name" value="Aminotrans_3"/>
</dbReference>
<dbReference type="Gene3D" id="3.40.640.10">
    <property type="entry name" value="Type I PLP-dependent aspartate aminotransferase-like (Major domain)"/>
    <property type="match status" value="1"/>
</dbReference>
<proteinExistence type="inferred from homology"/>
<dbReference type="PROSITE" id="PS51330">
    <property type="entry name" value="DHFR_2"/>
    <property type="match status" value="1"/>
</dbReference>
<keyword evidence="10" id="KW-0663">Pyridoxal phosphate</keyword>
<dbReference type="CDD" id="cd00209">
    <property type="entry name" value="DHFR"/>
    <property type="match status" value="1"/>
</dbReference>
<reference evidence="15 16" key="1">
    <citation type="submission" date="2018-04" db="EMBL/GenBank/DDBJ databases">
        <title>Genomic Encyclopedia of Type Strains, Phase IV (KMG-IV): sequencing the most valuable type-strain genomes for metagenomic binning, comparative biology and taxonomic classification.</title>
        <authorList>
            <person name="Goeker M."/>
        </authorList>
    </citation>
    <scope>NUCLEOTIDE SEQUENCE [LARGE SCALE GENOMIC DNA]</scope>
    <source>
        <strain evidence="15 16">DSM 10065</strain>
    </source>
</reference>
<evidence type="ECO:0000256" key="7">
    <source>
        <dbReference type="ARBA" id="ARBA00022576"/>
    </source>
</evidence>
<evidence type="ECO:0000313" key="15">
    <source>
        <dbReference type="EMBL" id="PVY62033.1"/>
    </source>
</evidence>
<keyword evidence="16" id="KW-1185">Reference proteome</keyword>
<evidence type="ECO:0000256" key="9">
    <source>
        <dbReference type="ARBA" id="ARBA00022857"/>
    </source>
</evidence>
<comment type="caution">
    <text evidence="15">The sequence shown here is derived from an EMBL/GenBank/DDBJ whole genome shotgun (WGS) entry which is preliminary data.</text>
</comment>
<dbReference type="InterPro" id="IPR015424">
    <property type="entry name" value="PyrdxlP-dep_Trfase"/>
</dbReference>
<evidence type="ECO:0000256" key="12">
    <source>
        <dbReference type="ARBA" id="ARBA00025067"/>
    </source>
</evidence>
<dbReference type="GO" id="GO:0004015">
    <property type="term" value="F:adenosylmethionine-8-amino-7-oxononanoate transaminase activity"/>
    <property type="evidence" value="ECO:0007669"/>
    <property type="project" value="TreeGrafter"/>
</dbReference>
<dbReference type="InterPro" id="IPR049704">
    <property type="entry name" value="Aminotrans_3_PPA_site"/>
</dbReference>
<dbReference type="InterPro" id="IPR024072">
    <property type="entry name" value="DHFR-like_dom_sf"/>
</dbReference>
<dbReference type="RefSeq" id="WP_116518048.1">
    <property type="nucleotide sequence ID" value="NZ_JACCEX010000002.1"/>
</dbReference>
<dbReference type="PANTHER" id="PTHR42684:SF1">
    <property type="entry name" value="BETA-ALANINE--PYRUVATE AMINOTRANSFERASE"/>
    <property type="match status" value="1"/>
</dbReference>
<dbReference type="GO" id="GO:0030170">
    <property type="term" value="F:pyridoxal phosphate binding"/>
    <property type="evidence" value="ECO:0007669"/>
    <property type="project" value="InterPro"/>
</dbReference>
<comment type="similarity">
    <text evidence="4">Belongs to the dihydrofolate reductase family.</text>
</comment>
<evidence type="ECO:0000256" key="3">
    <source>
        <dbReference type="ARBA" id="ARBA00008954"/>
    </source>
</evidence>
<dbReference type="GO" id="GO:0004146">
    <property type="term" value="F:dihydrofolate reductase activity"/>
    <property type="evidence" value="ECO:0007669"/>
    <property type="project" value="UniProtKB-EC"/>
</dbReference>
<dbReference type="InterPro" id="IPR017925">
    <property type="entry name" value="DHFR_CS"/>
</dbReference>
<evidence type="ECO:0000256" key="1">
    <source>
        <dbReference type="ARBA" id="ARBA00001933"/>
    </source>
</evidence>
<comment type="pathway">
    <text evidence="2">Cofactor biosynthesis; tetrahydrofolate biosynthesis; 5,6,7,8-tetrahydrofolate from 7,8-dihydrofolate: step 1/1.</text>
</comment>
<organism evidence="15 16">
    <name type="scientific">Pusillimonas noertemannii</name>
    <dbReference type="NCBI Taxonomy" id="305977"/>
    <lineage>
        <taxon>Bacteria</taxon>
        <taxon>Pseudomonadati</taxon>
        <taxon>Pseudomonadota</taxon>
        <taxon>Betaproteobacteria</taxon>
        <taxon>Burkholderiales</taxon>
        <taxon>Alcaligenaceae</taxon>
        <taxon>Pusillimonas</taxon>
    </lineage>
</organism>
<dbReference type="GO" id="GO:0009102">
    <property type="term" value="P:biotin biosynthetic process"/>
    <property type="evidence" value="ECO:0007669"/>
    <property type="project" value="TreeGrafter"/>
</dbReference>
<dbReference type="STRING" id="1231391.GCA_000308195_01555"/>
<evidence type="ECO:0000256" key="6">
    <source>
        <dbReference type="ARBA" id="ARBA00022563"/>
    </source>
</evidence>
<comment type="cofactor">
    <cofactor evidence="1">
        <name>pyridoxal 5'-phosphate</name>
        <dbReference type="ChEBI" id="CHEBI:597326"/>
    </cofactor>
</comment>
<dbReference type="CDD" id="cd00610">
    <property type="entry name" value="OAT_like"/>
    <property type="match status" value="1"/>
</dbReference>
<keyword evidence="7 15" id="KW-0032">Aminotransferase</keyword>
<dbReference type="Gene3D" id="3.40.430.10">
    <property type="entry name" value="Dihydrofolate Reductase, subunit A"/>
    <property type="match status" value="1"/>
</dbReference>
<evidence type="ECO:0000256" key="2">
    <source>
        <dbReference type="ARBA" id="ARBA00004903"/>
    </source>
</evidence>
<evidence type="ECO:0000256" key="4">
    <source>
        <dbReference type="ARBA" id="ARBA00009539"/>
    </source>
</evidence>
<dbReference type="PANTHER" id="PTHR42684">
    <property type="entry name" value="ADENOSYLMETHIONINE-8-AMINO-7-OXONONANOATE AMINOTRANSFERASE"/>
    <property type="match status" value="1"/>
</dbReference>
<evidence type="ECO:0000256" key="10">
    <source>
        <dbReference type="ARBA" id="ARBA00022898"/>
    </source>
</evidence>
<sequence length="630" mass="67978">MAQPHIKLVVAYSTNRVIGRDNDLPWRLPGDLAHFKRSTMGQPIVMGRKTWESLGRPLPGRPNLVISRDPAYAAEGARTFTSLAQALAACEGEATACVIGGAQIFKEALPLADEIIATEIHATVDGDVFFPALPANEWQEKERRPQPEENGYRYDFVVYCRQGSDAARKADDTVEPATDSTENALKAADSADDGSAPELAHLWMPFTANRQFKQKPRLLSSAQGMYYHDMDGRRILDGTAGLWCVNAGHGRSEIVQAISSQAAQLDYAPGFQMGHPQAFEAATAVARIMPPQLDRIFFTNSGSESVDTALKIALAYHRSRGEGQRTRFIGRERGYHGVGFGGISVGGITANRKAYSGALLPAVDHLPHTHNLQHNAFSKGLPEWGAHLADELERLVALHDPSTIAAVIVEPLAGSAGVLLPPKGYLEKLRAITARHGILLIFDEVITGFGRLGSATASEYFGITPDLLTLAKGLSNAAVPCGAVAVHRDVHDSIVGQAAQGIELFHGYTYSGHPLAAAAIRATLDIYERERLFERAARLSPYFEQAAHGLRGARHVADVRNLGLVAGVELQGREDAPGARAAEAFQACYEQGVLLRYTGDTLALSPPLIIDEGQIEQLFGTLKAVLDKIA</sequence>
<dbReference type="OrthoDB" id="3398487at2"/>
<dbReference type="PROSITE" id="PS00075">
    <property type="entry name" value="DHFR_1"/>
    <property type="match status" value="1"/>
</dbReference>
<dbReference type="EMBL" id="QEKO01000002">
    <property type="protein sequence ID" value="PVY62033.1"/>
    <property type="molecule type" value="Genomic_DNA"/>
</dbReference>
<comment type="function">
    <text evidence="12">Key enzyme in folate metabolism. Catalyzes an essential reaction for de novo glycine and purine synthesis, and for DNA precursor synthesis.</text>
</comment>
<dbReference type="PROSITE" id="PS00600">
    <property type="entry name" value="AA_TRANSFER_CLASS_3"/>
    <property type="match status" value="1"/>
</dbReference>
<keyword evidence="6" id="KW-0554">One-carbon metabolism</keyword>
<dbReference type="GO" id="GO:0070401">
    <property type="term" value="F:NADP+ binding"/>
    <property type="evidence" value="ECO:0007669"/>
    <property type="project" value="UniProtKB-ARBA"/>
</dbReference>
<dbReference type="InterPro" id="IPR015422">
    <property type="entry name" value="PyrdxlP-dep_Trfase_small"/>
</dbReference>
<keyword evidence="8 15" id="KW-0808">Transferase</keyword>
<dbReference type="SUPFAM" id="SSF53383">
    <property type="entry name" value="PLP-dependent transferases"/>
    <property type="match status" value="1"/>
</dbReference>
<feature type="domain" description="DHFR" evidence="14">
    <location>
        <begin position="5"/>
        <end position="161"/>
    </location>
</feature>
<dbReference type="InterPro" id="IPR015421">
    <property type="entry name" value="PyrdxlP-dep_Trfase_major"/>
</dbReference>
<dbReference type="GO" id="GO:0046654">
    <property type="term" value="P:tetrahydrofolate biosynthetic process"/>
    <property type="evidence" value="ECO:0007669"/>
    <property type="project" value="InterPro"/>
</dbReference>
<dbReference type="AlphaFoldDB" id="A0A2U1CM11"/>
<evidence type="ECO:0000256" key="13">
    <source>
        <dbReference type="SAM" id="MobiDB-lite"/>
    </source>
</evidence>
<dbReference type="EC" id="1.5.1.3" evidence="5"/>
<keyword evidence="9" id="KW-0521">NADP</keyword>
<evidence type="ECO:0000256" key="5">
    <source>
        <dbReference type="ARBA" id="ARBA00012856"/>
    </source>
</evidence>
<evidence type="ECO:0000256" key="11">
    <source>
        <dbReference type="ARBA" id="ARBA00023002"/>
    </source>
</evidence>
<dbReference type="Proteomes" id="UP000246145">
    <property type="component" value="Unassembled WGS sequence"/>
</dbReference>
<name>A0A2U1CM11_9BURK</name>
<evidence type="ECO:0000313" key="16">
    <source>
        <dbReference type="Proteomes" id="UP000246145"/>
    </source>
</evidence>
<protein>
    <recommendedName>
        <fullName evidence="5">dihydrofolate reductase</fullName>
        <ecNumber evidence="5">1.5.1.3</ecNumber>
    </recommendedName>
</protein>
<keyword evidence="11" id="KW-0560">Oxidoreductase</keyword>
<dbReference type="Pfam" id="PF00186">
    <property type="entry name" value="DHFR_1"/>
    <property type="match status" value="1"/>
</dbReference>
<evidence type="ECO:0000256" key="8">
    <source>
        <dbReference type="ARBA" id="ARBA00022679"/>
    </source>
</evidence>
<dbReference type="SUPFAM" id="SSF53597">
    <property type="entry name" value="Dihydrofolate reductase-like"/>
    <property type="match status" value="1"/>
</dbReference>
<dbReference type="GO" id="GO:0006730">
    <property type="term" value="P:one-carbon metabolic process"/>
    <property type="evidence" value="ECO:0007669"/>
    <property type="project" value="UniProtKB-KW"/>
</dbReference>
<dbReference type="FunFam" id="3.40.430.10:FF:000001">
    <property type="entry name" value="Dihydrofolate reductase"/>
    <property type="match status" value="1"/>
</dbReference>
<dbReference type="InterPro" id="IPR001796">
    <property type="entry name" value="DHFR_dom"/>
</dbReference>
<comment type="similarity">
    <text evidence="3">Belongs to the class-III pyridoxal-phosphate-dependent aminotransferase family.</text>
</comment>
<feature type="region of interest" description="Disordered" evidence="13">
    <location>
        <begin position="168"/>
        <end position="193"/>
    </location>
</feature>
<evidence type="ECO:0000259" key="14">
    <source>
        <dbReference type="PROSITE" id="PS51330"/>
    </source>
</evidence>
<dbReference type="PRINTS" id="PR00070">
    <property type="entry name" value="DHFR"/>
</dbReference>
<dbReference type="Pfam" id="PF00202">
    <property type="entry name" value="Aminotran_3"/>
    <property type="match status" value="1"/>
</dbReference>
<accession>A0A2U1CM11</accession>
<dbReference type="Gene3D" id="3.90.1150.10">
    <property type="entry name" value="Aspartate Aminotransferase, domain 1"/>
    <property type="match status" value="1"/>
</dbReference>
<gene>
    <name evidence="15" type="ORF">C7440_1522</name>
</gene>